<dbReference type="InterPro" id="IPR045028">
    <property type="entry name" value="DinG/Rad3-like"/>
</dbReference>
<dbReference type="EMBL" id="JAATIQ010000814">
    <property type="protein sequence ID" value="KAF4347355.1"/>
    <property type="molecule type" value="Genomic_DNA"/>
</dbReference>
<evidence type="ECO:0000256" key="1">
    <source>
        <dbReference type="ARBA" id="ARBA00022741"/>
    </source>
</evidence>
<feature type="domain" description="Helicase ATP-binding" evidence="4">
    <location>
        <begin position="7"/>
        <end position="178"/>
    </location>
</feature>
<organism evidence="5 6">
    <name type="scientific">Cannabis sativa</name>
    <name type="common">Hemp</name>
    <name type="synonym">Marijuana</name>
    <dbReference type="NCBI Taxonomy" id="3483"/>
    <lineage>
        <taxon>Eukaryota</taxon>
        <taxon>Viridiplantae</taxon>
        <taxon>Streptophyta</taxon>
        <taxon>Embryophyta</taxon>
        <taxon>Tracheophyta</taxon>
        <taxon>Spermatophyta</taxon>
        <taxon>Magnoliopsida</taxon>
        <taxon>eudicotyledons</taxon>
        <taxon>Gunneridae</taxon>
        <taxon>Pentapetalae</taxon>
        <taxon>rosids</taxon>
        <taxon>fabids</taxon>
        <taxon>Rosales</taxon>
        <taxon>Cannabaceae</taxon>
        <taxon>Cannabis</taxon>
    </lineage>
</organism>
<keyword evidence="1" id="KW-0547">Nucleotide-binding</keyword>
<evidence type="ECO:0000259" key="4">
    <source>
        <dbReference type="PROSITE" id="PS51193"/>
    </source>
</evidence>
<dbReference type="GO" id="GO:0005634">
    <property type="term" value="C:nucleus"/>
    <property type="evidence" value="ECO:0007669"/>
    <property type="project" value="TreeGrafter"/>
</dbReference>
<proteinExistence type="predicted"/>
<comment type="caution">
    <text evidence="5">The sequence shown here is derived from an EMBL/GenBank/DDBJ whole genome shotgun (WGS) entry which is preliminary data.</text>
</comment>
<sequence>MKFQIEDVTVYFPYDHIYPEQYAYMLELKRSLDAKGHCLLEMPTGTGKTIALLSLITSYTLSKPQTPLKLIYCTRTVHEMEKTLAELKLLHDYQLRHLGPQAKILALGLSSRKNLCVNSTVLAAENRDSVDAACRKLTATWVRALAAESPDVPTCDFFEQFDKAGPAAVLPPGVYTLQ</sequence>
<dbReference type="PANTHER" id="PTHR11472:SF1">
    <property type="entry name" value="GENERAL TRANSCRIPTION AND DNA REPAIR FACTOR IIH HELICASE SUBUNIT XPD"/>
    <property type="match status" value="1"/>
</dbReference>
<evidence type="ECO:0000256" key="2">
    <source>
        <dbReference type="ARBA" id="ARBA00022801"/>
    </source>
</evidence>
<feature type="non-terminal residue" evidence="5">
    <location>
        <position position="178"/>
    </location>
</feature>
<evidence type="ECO:0000313" key="5">
    <source>
        <dbReference type="EMBL" id="KAF4347355.1"/>
    </source>
</evidence>
<dbReference type="GO" id="GO:0006366">
    <property type="term" value="P:transcription by RNA polymerase II"/>
    <property type="evidence" value="ECO:0007669"/>
    <property type="project" value="TreeGrafter"/>
</dbReference>
<dbReference type="InterPro" id="IPR027417">
    <property type="entry name" value="P-loop_NTPase"/>
</dbReference>
<dbReference type="GO" id="GO:0005524">
    <property type="term" value="F:ATP binding"/>
    <property type="evidence" value="ECO:0007669"/>
    <property type="project" value="UniProtKB-KW"/>
</dbReference>
<dbReference type="Proteomes" id="UP000583929">
    <property type="component" value="Unassembled WGS sequence"/>
</dbReference>
<dbReference type="InterPro" id="IPR010614">
    <property type="entry name" value="RAD3-like_helicase_DEAD"/>
</dbReference>
<dbReference type="PANTHER" id="PTHR11472">
    <property type="entry name" value="DNA REPAIR DEAD HELICASE RAD3/XP-D SUBFAMILY MEMBER"/>
    <property type="match status" value="1"/>
</dbReference>
<dbReference type="SUPFAM" id="SSF52540">
    <property type="entry name" value="P-loop containing nucleoside triphosphate hydrolases"/>
    <property type="match status" value="1"/>
</dbReference>
<dbReference type="SMART" id="SM00488">
    <property type="entry name" value="DEXDc2"/>
    <property type="match status" value="1"/>
</dbReference>
<dbReference type="PROSITE" id="PS51193">
    <property type="entry name" value="HELICASE_ATP_BIND_2"/>
    <property type="match status" value="1"/>
</dbReference>
<dbReference type="InterPro" id="IPR006554">
    <property type="entry name" value="Helicase-like_DEXD_c2"/>
</dbReference>
<dbReference type="AlphaFoldDB" id="A0A7J6DMN4"/>
<name>A0A7J6DMN4_CANSA</name>
<dbReference type="Pfam" id="PF04851">
    <property type="entry name" value="ResIII"/>
    <property type="match status" value="1"/>
</dbReference>
<dbReference type="GO" id="GO:0016818">
    <property type="term" value="F:hydrolase activity, acting on acid anhydrides, in phosphorus-containing anhydrides"/>
    <property type="evidence" value="ECO:0007669"/>
    <property type="project" value="InterPro"/>
</dbReference>
<evidence type="ECO:0000256" key="3">
    <source>
        <dbReference type="ARBA" id="ARBA00022840"/>
    </source>
</evidence>
<protein>
    <recommendedName>
        <fullName evidence="4">Helicase ATP-binding domain-containing protein</fullName>
    </recommendedName>
</protein>
<accession>A0A7J6DMN4</accession>
<reference evidence="5 6" key="1">
    <citation type="journal article" date="2020" name="bioRxiv">
        <title>Sequence and annotation of 42 cannabis genomes reveals extensive copy number variation in cannabinoid synthesis and pathogen resistance genes.</title>
        <authorList>
            <person name="Mckernan K.J."/>
            <person name="Helbert Y."/>
            <person name="Kane L.T."/>
            <person name="Ebling H."/>
            <person name="Zhang L."/>
            <person name="Liu B."/>
            <person name="Eaton Z."/>
            <person name="Mclaughlin S."/>
            <person name="Kingan S."/>
            <person name="Baybayan P."/>
            <person name="Concepcion G."/>
            <person name="Jordan M."/>
            <person name="Riva A."/>
            <person name="Barbazuk W."/>
            <person name="Harkins T."/>
        </authorList>
    </citation>
    <scope>NUCLEOTIDE SEQUENCE [LARGE SCALE GENOMIC DNA]</scope>
    <source>
        <strain evidence="6">cv. Jamaican Lion 4</strain>
        <tissue evidence="5">Leaf</tissue>
    </source>
</reference>
<evidence type="ECO:0000313" key="6">
    <source>
        <dbReference type="Proteomes" id="UP000583929"/>
    </source>
</evidence>
<keyword evidence="2" id="KW-0378">Hydrolase</keyword>
<dbReference type="InterPro" id="IPR014013">
    <property type="entry name" value="Helic_SF1/SF2_ATP-bd_DinG/Rad3"/>
</dbReference>
<dbReference type="GO" id="GO:0003684">
    <property type="term" value="F:damaged DNA binding"/>
    <property type="evidence" value="ECO:0007669"/>
    <property type="project" value="TreeGrafter"/>
</dbReference>
<dbReference type="Gene3D" id="3.40.50.300">
    <property type="entry name" value="P-loop containing nucleotide triphosphate hydrolases"/>
    <property type="match status" value="1"/>
</dbReference>
<dbReference type="Pfam" id="PF06733">
    <property type="entry name" value="DEAD_2"/>
    <property type="match status" value="1"/>
</dbReference>
<gene>
    <name evidence="5" type="ORF">G4B88_029581</name>
</gene>
<keyword evidence="6" id="KW-1185">Reference proteome</keyword>
<dbReference type="GO" id="GO:0003678">
    <property type="term" value="F:DNA helicase activity"/>
    <property type="evidence" value="ECO:0007669"/>
    <property type="project" value="InterPro"/>
</dbReference>
<dbReference type="InterPro" id="IPR006935">
    <property type="entry name" value="Helicase/UvrB_N"/>
</dbReference>
<keyword evidence="3" id="KW-0067">ATP-binding</keyword>
<dbReference type="GO" id="GO:0045951">
    <property type="term" value="P:positive regulation of mitotic recombination"/>
    <property type="evidence" value="ECO:0007669"/>
    <property type="project" value="TreeGrafter"/>
</dbReference>